<protein>
    <submittedName>
        <fullName evidence="2">Uncharacterized protein</fullName>
    </submittedName>
</protein>
<sequence length="94" mass="10722">MCFYQDPKANSSSWMGAGDMVGGIHRRHSPNGREGQRPCVRPDMPFPMSRVYDKLREDNTTTIPVPRSPRFYGIYNQDGAESPNSKNEKTWVES</sequence>
<name>A0A1X7V2D6_AMPQE</name>
<dbReference type="AlphaFoldDB" id="A0A1X7V2D6"/>
<evidence type="ECO:0000313" key="2">
    <source>
        <dbReference type="EnsemblMetazoa" id="Aqu2.1.34168_001"/>
    </source>
</evidence>
<proteinExistence type="predicted"/>
<accession>A0A1X7V2D6</accession>
<evidence type="ECO:0000256" key="1">
    <source>
        <dbReference type="SAM" id="MobiDB-lite"/>
    </source>
</evidence>
<organism evidence="2">
    <name type="scientific">Amphimedon queenslandica</name>
    <name type="common">Sponge</name>
    <dbReference type="NCBI Taxonomy" id="400682"/>
    <lineage>
        <taxon>Eukaryota</taxon>
        <taxon>Metazoa</taxon>
        <taxon>Porifera</taxon>
        <taxon>Demospongiae</taxon>
        <taxon>Heteroscleromorpha</taxon>
        <taxon>Haplosclerida</taxon>
        <taxon>Niphatidae</taxon>
        <taxon>Amphimedon</taxon>
    </lineage>
</organism>
<feature type="region of interest" description="Disordered" evidence="1">
    <location>
        <begin position="1"/>
        <end position="94"/>
    </location>
</feature>
<reference evidence="2" key="1">
    <citation type="submission" date="2017-05" db="UniProtKB">
        <authorList>
            <consortium name="EnsemblMetazoa"/>
        </authorList>
    </citation>
    <scope>IDENTIFICATION</scope>
</reference>
<dbReference type="InParanoid" id="A0A1X7V2D6"/>
<dbReference type="OrthoDB" id="2371919at2759"/>
<dbReference type="EnsemblMetazoa" id="Aqu2.1.34168_001">
    <property type="protein sequence ID" value="Aqu2.1.34168_001"/>
    <property type="gene ID" value="Aqu2.1.34168"/>
</dbReference>